<proteinExistence type="predicted"/>
<sequence length="282" mass="31215">MDRHALGDFLRSRRERLRPEDVGMVPGPRRRTPGLRRDEVALLAAMSTDYYERIEQARGPQPSPAMLGAIARALRLTRDERDHVYVLAGQLPPAAYVSLGYADPGLMTILDALAPTVPAMITDDLEGVLAQNPLNVALLGRLTDLGGFEPSFLWRWFTDDRFRRLYAENDREQLTRGYVADFRAAVARRGPDAEATALVDALLAASEEFRAVWALQEVATKRATRKVLQHEQVGRLDLECDVVVSPPSGQHLVLFRARPGTGTAERLAMLAVVGTEEFAASD</sequence>
<dbReference type="InterPro" id="IPR010982">
    <property type="entry name" value="Lambda_DNA-bd_dom_sf"/>
</dbReference>
<dbReference type="PANTHER" id="PTHR35010:SF2">
    <property type="entry name" value="BLL4672 PROTEIN"/>
    <property type="match status" value="1"/>
</dbReference>
<evidence type="ECO:0000313" key="3">
    <source>
        <dbReference type="Proteomes" id="UP000565572"/>
    </source>
</evidence>
<dbReference type="PANTHER" id="PTHR35010">
    <property type="entry name" value="BLL4672 PROTEIN-RELATED"/>
    <property type="match status" value="1"/>
</dbReference>
<dbReference type="SUPFAM" id="SSF47413">
    <property type="entry name" value="lambda repressor-like DNA-binding domains"/>
    <property type="match status" value="1"/>
</dbReference>
<name>A0A7W5JRP0_9ACTN</name>
<keyword evidence="3" id="KW-1185">Reference proteome</keyword>
<dbReference type="CDD" id="cd00093">
    <property type="entry name" value="HTH_XRE"/>
    <property type="match status" value="1"/>
</dbReference>
<evidence type="ECO:0000259" key="1">
    <source>
        <dbReference type="SMART" id="SM00530"/>
    </source>
</evidence>
<dbReference type="InterPro" id="IPR001387">
    <property type="entry name" value="Cro/C1-type_HTH"/>
</dbReference>
<accession>A0A7W5JRP0</accession>
<dbReference type="Pfam" id="PF17765">
    <property type="entry name" value="MLTR_LBD"/>
    <property type="match status" value="1"/>
</dbReference>
<organism evidence="2 3">
    <name type="scientific">Microlunatus antarcticus</name>
    <dbReference type="NCBI Taxonomy" id="53388"/>
    <lineage>
        <taxon>Bacteria</taxon>
        <taxon>Bacillati</taxon>
        <taxon>Actinomycetota</taxon>
        <taxon>Actinomycetes</taxon>
        <taxon>Propionibacteriales</taxon>
        <taxon>Propionibacteriaceae</taxon>
        <taxon>Microlunatus</taxon>
    </lineage>
</organism>
<dbReference type="GO" id="GO:0003677">
    <property type="term" value="F:DNA binding"/>
    <property type="evidence" value="ECO:0007669"/>
    <property type="project" value="InterPro"/>
</dbReference>
<dbReference type="InterPro" id="IPR041413">
    <property type="entry name" value="MLTR_LBD"/>
</dbReference>
<dbReference type="Gene3D" id="1.10.260.40">
    <property type="entry name" value="lambda repressor-like DNA-binding domains"/>
    <property type="match status" value="1"/>
</dbReference>
<dbReference type="Pfam" id="PF13560">
    <property type="entry name" value="HTH_31"/>
    <property type="match status" value="1"/>
</dbReference>
<dbReference type="Proteomes" id="UP000565572">
    <property type="component" value="Unassembled WGS sequence"/>
</dbReference>
<dbReference type="SMART" id="SM00530">
    <property type="entry name" value="HTH_XRE"/>
    <property type="match status" value="1"/>
</dbReference>
<protein>
    <submittedName>
        <fullName evidence="2">Transcriptional regulator with XRE-family HTH domain</fullName>
    </submittedName>
</protein>
<feature type="domain" description="HTH cro/C1-type" evidence="1">
    <location>
        <begin position="9"/>
        <end position="81"/>
    </location>
</feature>
<evidence type="ECO:0000313" key="2">
    <source>
        <dbReference type="EMBL" id="MBB3325096.1"/>
    </source>
</evidence>
<dbReference type="AlphaFoldDB" id="A0A7W5JRP0"/>
<dbReference type="EMBL" id="JACHZG010000001">
    <property type="protein sequence ID" value="MBB3325096.1"/>
    <property type="molecule type" value="Genomic_DNA"/>
</dbReference>
<reference evidence="2 3" key="1">
    <citation type="submission" date="2020-08" db="EMBL/GenBank/DDBJ databases">
        <title>Sequencing the genomes of 1000 actinobacteria strains.</title>
        <authorList>
            <person name="Klenk H.-P."/>
        </authorList>
    </citation>
    <scope>NUCLEOTIDE SEQUENCE [LARGE SCALE GENOMIC DNA]</scope>
    <source>
        <strain evidence="2 3">DSM 11053</strain>
    </source>
</reference>
<comment type="caution">
    <text evidence="2">The sequence shown here is derived from an EMBL/GenBank/DDBJ whole genome shotgun (WGS) entry which is preliminary data.</text>
</comment>
<dbReference type="Gene3D" id="3.30.450.180">
    <property type="match status" value="1"/>
</dbReference>
<gene>
    <name evidence="2" type="ORF">FHX39_000040</name>
</gene>
<dbReference type="RefSeq" id="WP_183335783.1">
    <property type="nucleotide sequence ID" value="NZ_JACHZG010000001.1"/>
</dbReference>